<accession>A0A173VYZ3</accession>
<dbReference type="EMBL" id="CYXP01000012">
    <property type="protein sequence ID" value="CUN32383.1"/>
    <property type="molecule type" value="Genomic_DNA"/>
</dbReference>
<sequence length="182" mass="20705">MNKGLFLCGLFIALFLAGCGDDEVKIANQMTLYSRPDTIHLGGDLGMDSILVKGFTACEAYDAKWGTLPEVVAREFDMNASYLYFSYEARVVLLEDSIYDIGIGHFLDEKAGFSEDLSSHGFVISTFGVQKDKKQVLACTYLIYVEKNSDGEKIDRWLPVRPEELQWRYLRIEDFDQLKNIE</sequence>
<dbReference type="AlphaFoldDB" id="A0A173VYZ3"/>
<evidence type="ECO:0008006" key="3">
    <source>
        <dbReference type="Google" id="ProtNLM"/>
    </source>
</evidence>
<dbReference type="Proteomes" id="UP000095591">
    <property type="component" value="Unassembled WGS sequence"/>
</dbReference>
<organism evidence="1 2">
    <name type="scientific">Parabacteroides distasonis</name>
    <dbReference type="NCBI Taxonomy" id="823"/>
    <lineage>
        <taxon>Bacteria</taxon>
        <taxon>Pseudomonadati</taxon>
        <taxon>Bacteroidota</taxon>
        <taxon>Bacteroidia</taxon>
        <taxon>Bacteroidales</taxon>
        <taxon>Tannerellaceae</taxon>
        <taxon>Parabacteroides</taxon>
    </lineage>
</organism>
<evidence type="ECO:0000313" key="2">
    <source>
        <dbReference type="Proteomes" id="UP000095591"/>
    </source>
</evidence>
<protein>
    <recommendedName>
        <fullName evidence="3">Lipoprotein</fullName>
    </recommendedName>
</protein>
<dbReference type="PROSITE" id="PS51257">
    <property type="entry name" value="PROKAR_LIPOPROTEIN"/>
    <property type="match status" value="1"/>
</dbReference>
<gene>
    <name evidence="1" type="ORF">ERS852429_04005</name>
</gene>
<evidence type="ECO:0000313" key="1">
    <source>
        <dbReference type="EMBL" id="CUN32383.1"/>
    </source>
</evidence>
<dbReference type="RefSeq" id="WP_044544596.1">
    <property type="nucleotide sequence ID" value="NZ_CDRH01000023.1"/>
</dbReference>
<name>A0A173VYZ3_PARDI</name>
<proteinExistence type="predicted"/>
<reference evidence="1 2" key="1">
    <citation type="submission" date="2015-09" db="EMBL/GenBank/DDBJ databases">
        <authorList>
            <consortium name="Pathogen Informatics"/>
        </authorList>
    </citation>
    <scope>NUCLEOTIDE SEQUENCE [LARGE SCALE GENOMIC DNA]</scope>
    <source>
        <strain evidence="1 2">2789STDY5608872</strain>
    </source>
</reference>